<reference evidence="2" key="1">
    <citation type="journal article" date="2020" name="Stud. Mycol.">
        <title>101 Dothideomycetes genomes: a test case for predicting lifestyles and emergence of pathogens.</title>
        <authorList>
            <person name="Haridas S."/>
            <person name="Albert R."/>
            <person name="Binder M."/>
            <person name="Bloem J."/>
            <person name="Labutti K."/>
            <person name="Salamov A."/>
            <person name="Andreopoulos B."/>
            <person name="Baker S."/>
            <person name="Barry K."/>
            <person name="Bills G."/>
            <person name="Bluhm B."/>
            <person name="Cannon C."/>
            <person name="Castanera R."/>
            <person name="Culley D."/>
            <person name="Daum C."/>
            <person name="Ezra D."/>
            <person name="Gonzalez J."/>
            <person name="Henrissat B."/>
            <person name="Kuo A."/>
            <person name="Liang C."/>
            <person name="Lipzen A."/>
            <person name="Lutzoni F."/>
            <person name="Magnuson J."/>
            <person name="Mondo S."/>
            <person name="Nolan M."/>
            <person name="Ohm R."/>
            <person name="Pangilinan J."/>
            <person name="Park H.-J."/>
            <person name="Ramirez L."/>
            <person name="Alfaro M."/>
            <person name="Sun H."/>
            <person name="Tritt A."/>
            <person name="Yoshinaga Y."/>
            <person name="Zwiers L.-H."/>
            <person name="Turgeon B."/>
            <person name="Goodwin S."/>
            <person name="Spatafora J."/>
            <person name="Crous P."/>
            <person name="Grigoriev I."/>
        </authorList>
    </citation>
    <scope>NUCLEOTIDE SEQUENCE</scope>
    <source>
        <strain evidence="2">ATCC 74209</strain>
    </source>
</reference>
<protein>
    <submittedName>
        <fullName evidence="2">Uncharacterized protein</fullName>
    </submittedName>
</protein>
<comment type="caution">
    <text evidence="2">The sequence shown here is derived from an EMBL/GenBank/DDBJ whole genome shotgun (WGS) entry which is preliminary data.</text>
</comment>
<dbReference type="Proteomes" id="UP000799536">
    <property type="component" value="Unassembled WGS sequence"/>
</dbReference>
<name>A0A9P4MW41_9PLEO</name>
<dbReference type="AlphaFoldDB" id="A0A9P4MW41"/>
<feature type="region of interest" description="Disordered" evidence="1">
    <location>
        <begin position="1"/>
        <end position="51"/>
    </location>
</feature>
<accession>A0A9P4MW41</accession>
<gene>
    <name evidence="2" type="ORF">GQ43DRAFT_25582</name>
</gene>
<organism evidence="2 3">
    <name type="scientific">Delitschia confertaspora ATCC 74209</name>
    <dbReference type="NCBI Taxonomy" id="1513339"/>
    <lineage>
        <taxon>Eukaryota</taxon>
        <taxon>Fungi</taxon>
        <taxon>Dikarya</taxon>
        <taxon>Ascomycota</taxon>
        <taxon>Pezizomycotina</taxon>
        <taxon>Dothideomycetes</taxon>
        <taxon>Pleosporomycetidae</taxon>
        <taxon>Pleosporales</taxon>
        <taxon>Delitschiaceae</taxon>
        <taxon>Delitschia</taxon>
    </lineage>
</organism>
<proteinExistence type="predicted"/>
<dbReference type="EMBL" id="ML993857">
    <property type="protein sequence ID" value="KAF2205371.1"/>
    <property type="molecule type" value="Genomic_DNA"/>
</dbReference>
<feature type="region of interest" description="Disordered" evidence="1">
    <location>
        <begin position="179"/>
        <end position="201"/>
    </location>
</feature>
<sequence length="201" mass="23198">MASINNTTTMASNDATTTTTSNNTTITMISNNATPPIAVPNDTTTTATPNQTPTMKYPPYFIYSPKSCTYEFSWDAYNHEMALERIRQRRLRHKEFEAEKRRDREKYEKEVLGTERREPRMRLSPPSHNREHKAVDMAMQEARKRPEAAMELEYGRRVMVHRAHLVELKKMHHAHAIAMKKEEGGHGGTKASRNRNGTLRD</sequence>
<evidence type="ECO:0000313" key="3">
    <source>
        <dbReference type="Proteomes" id="UP000799536"/>
    </source>
</evidence>
<evidence type="ECO:0000256" key="1">
    <source>
        <dbReference type="SAM" id="MobiDB-lite"/>
    </source>
</evidence>
<evidence type="ECO:0000313" key="2">
    <source>
        <dbReference type="EMBL" id="KAF2205371.1"/>
    </source>
</evidence>
<keyword evidence="3" id="KW-1185">Reference proteome</keyword>